<dbReference type="AlphaFoldDB" id="A0A8H7EAC1"/>
<name>A0A8H7EAC1_9EURO</name>
<evidence type="ECO:0000313" key="1">
    <source>
        <dbReference type="EMBL" id="KAF7512531.1"/>
    </source>
</evidence>
<reference evidence="1" key="1">
    <citation type="submission" date="2020-02" db="EMBL/GenBank/DDBJ databases">
        <authorList>
            <person name="Palmer J.M."/>
        </authorList>
    </citation>
    <scope>NUCLEOTIDE SEQUENCE</scope>
    <source>
        <strain evidence="1">EPUS1.4</strain>
        <tissue evidence="1">Thallus</tissue>
    </source>
</reference>
<dbReference type="Proteomes" id="UP000606974">
    <property type="component" value="Unassembled WGS sequence"/>
</dbReference>
<sequence>MCSRFENNFLKDLARLQVEVRKVNKLTRQTLTYEESVYITNFLLQRDHGQPWFTAGLGSHPLLYHS</sequence>
<comment type="caution">
    <text evidence="1">The sequence shown here is derived from an EMBL/GenBank/DDBJ whole genome shotgun (WGS) entry which is preliminary data.</text>
</comment>
<accession>A0A8H7EAC1</accession>
<dbReference type="EMBL" id="JAACFV010000011">
    <property type="protein sequence ID" value="KAF7512531.1"/>
    <property type="molecule type" value="Genomic_DNA"/>
</dbReference>
<evidence type="ECO:0000313" key="2">
    <source>
        <dbReference type="Proteomes" id="UP000606974"/>
    </source>
</evidence>
<proteinExistence type="predicted"/>
<protein>
    <submittedName>
        <fullName evidence="1">Uncharacterized protein</fullName>
    </submittedName>
</protein>
<gene>
    <name evidence="1" type="ORF">GJ744_000792</name>
</gene>
<keyword evidence="2" id="KW-1185">Reference proteome</keyword>
<organism evidence="1 2">
    <name type="scientific">Endocarpon pusillum</name>
    <dbReference type="NCBI Taxonomy" id="364733"/>
    <lineage>
        <taxon>Eukaryota</taxon>
        <taxon>Fungi</taxon>
        <taxon>Dikarya</taxon>
        <taxon>Ascomycota</taxon>
        <taxon>Pezizomycotina</taxon>
        <taxon>Eurotiomycetes</taxon>
        <taxon>Chaetothyriomycetidae</taxon>
        <taxon>Verrucariales</taxon>
        <taxon>Verrucariaceae</taxon>
        <taxon>Endocarpon</taxon>
    </lineage>
</organism>